<dbReference type="Proteomes" id="UP000676194">
    <property type="component" value="Chromosome"/>
</dbReference>
<name>A0A8E6B422_9BACT</name>
<keyword evidence="2" id="KW-0472">Membrane</keyword>
<evidence type="ECO:0000313" key="4">
    <source>
        <dbReference type="EMBL" id="QVL31497.1"/>
    </source>
</evidence>
<dbReference type="EMBL" id="CP074694">
    <property type="protein sequence ID" value="QVL31497.1"/>
    <property type="molecule type" value="Genomic_DNA"/>
</dbReference>
<proteinExistence type="predicted"/>
<evidence type="ECO:0000256" key="3">
    <source>
        <dbReference type="SAM" id="SignalP"/>
    </source>
</evidence>
<feature type="chain" id="PRO_5034823276" description="PEP-CTERM protein-sorting domain-containing protein" evidence="3">
    <location>
        <begin position="21"/>
        <end position="1039"/>
    </location>
</feature>
<gene>
    <name evidence="4" type="ORF">KIH39_22030</name>
</gene>
<protein>
    <recommendedName>
        <fullName evidence="6">PEP-CTERM protein-sorting domain-containing protein</fullName>
    </recommendedName>
</protein>
<reference evidence="4" key="1">
    <citation type="submission" date="2021-05" db="EMBL/GenBank/DDBJ databases">
        <title>Complete genome sequence of the cellulolytic planctomycete Telmatocola sphagniphila SP2T and characterization of the first cellulase from planctomycetes.</title>
        <authorList>
            <person name="Rakitin A.L."/>
            <person name="Beletsky A.V."/>
            <person name="Naumoff D.G."/>
            <person name="Kulichevskaya I.S."/>
            <person name="Mardanov A.V."/>
            <person name="Ravin N.V."/>
            <person name="Dedysh S.N."/>
        </authorList>
    </citation>
    <scope>NUCLEOTIDE SEQUENCE</scope>
    <source>
        <strain evidence="4">SP2T</strain>
    </source>
</reference>
<organism evidence="4 5">
    <name type="scientific">Telmatocola sphagniphila</name>
    <dbReference type="NCBI Taxonomy" id="1123043"/>
    <lineage>
        <taxon>Bacteria</taxon>
        <taxon>Pseudomonadati</taxon>
        <taxon>Planctomycetota</taxon>
        <taxon>Planctomycetia</taxon>
        <taxon>Gemmatales</taxon>
        <taxon>Gemmataceae</taxon>
    </lineage>
</organism>
<evidence type="ECO:0000256" key="2">
    <source>
        <dbReference type="SAM" id="Phobius"/>
    </source>
</evidence>
<keyword evidence="1 3" id="KW-0732">Signal</keyword>
<keyword evidence="2" id="KW-1133">Transmembrane helix</keyword>
<feature type="signal peptide" evidence="3">
    <location>
        <begin position="1"/>
        <end position="20"/>
    </location>
</feature>
<dbReference type="SUPFAM" id="SSF51126">
    <property type="entry name" value="Pectin lyase-like"/>
    <property type="match status" value="1"/>
</dbReference>
<evidence type="ECO:0008006" key="6">
    <source>
        <dbReference type="Google" id="ProtNLM"/>
    </source>
</evidence>
<dbReference type="InterPro" id="IPR013425">
    <property type="entry name" value="Autotrns_rpt"/>
</dbReference>
<dbReference type="NCBIfam" id="TIGR02601">
    <property type="entry name" value="autotrns_rpt"/>
    <property type="match status" value="1"/>
</dbReference>
<dbReference type="AlphaFoldDB" id="A0A8E6B422"/>
<keyword evidence="5" id="KW-1185">Reference proteome</keyword>
<sequence>MFRFMICLFTCLHLSSEAYCQTYTWEGPYTPSSTTNWSAGSWSGGVPPSGGGSSVILNFSNPNGDTTGYNTLNNLGNNFQTNQMNFSGIGGTISINTGNSSDSSVNTIKFSGSNAQVNMNSYGLVNLNYANFSAATTIAGSGTGEIDIAWATFGATVTVDRPTNYQNLGFTTFSNLNTASGASGNGSIIIQAGNIRIRDSNSLSTGNVIVNGGTFVSDGASTALPNNFTLNANFYYGGDRNNPGGFLMSGVLSGNGGVIITDAIGYGTLTLYGTNTFQGPLGSAICPTAGQPRGGALGDIYLVGPNATILNSSGIQLNAGGSVTFNNAIDINGNSSAANNNNNRITSTTPVSLSGASFNLIGGYQTGTQQVAGALTISGDSVVSVDASQTGNTGTTLTFASLSRSAQRGTILFEGNSSSFGDAPGAGVANIYFSTAPTSDLLGGGGAAGTTTISILPYAIAQTQVGNQRSATPSLVTYGSTGIRPLASSEYAASVTIGASTYDNVLLTSSLTLGSSPTSINSLTMNDSQILGTGTLQVKSGVVLFLQNGSGSTQVASTATLDFNGREAQFFVQNDMLVSGIISNANGLTKSGPGTLYLSNTANNIGGPLTVNSGFVSFMALSALGNPTSIALNSGNGSSYYSLFQPAGLWDDTGASSITLSSNITLNSGYSSIRTDGRNFSGPVLTLSGVISGSGGLSIYATQALSGGIMLTNTNNTFSGPIRIYEGSLWISSDAALGNAPQIAIESQNDAGIVLNTNWTTSRQVVVMANATGIINTNGFNATLNSPLGVYGNFGFNKNGLGILTLTQPGYLDGDTNASININSGELRVASAVGSTTSTLQIKVNNPGTLSGTGMIAGPVSVASGGAITPGNGDIGALAVGTLNLGNGLTLSSGAIVGIKIADASTAASANTGGSTDLGSLPYPTHNNFIYITGGTTSISSGTTFNVDASSVSLKFPNSYSYLIAQGAGNVSSLDITNQTQFTTTNISSSQYELTVTGDSNGDIYLNFIAVPEPGFLMLIGSGMGLMVIGQNKRKKRSV</sequence>
<dbReference type="KEGG" id="tsph:KIH39_22030"/>
<evidence type="ECO:0000313" key="5">
    <source>
        <dbReference type="Proteomes" id="UP000676194"/>
    </source>
</evidence>
<feature type="transmembrane region" description="Helical" evidence="2">
    <location>
        <begin position="1004"/>
        <end position="1029"/>
    </location>
</feature>
<keyword evidence="2" id="KW-0812">Transmembrane</keyword>
<accession>A0A8E6B422</accession>
<dbReference type="RefSeq" id="WP_213495418.1">
    <property type="nucleotide sequence ID" value="NZ_CP074694.1"/>
</dbReference>
<dbReference type="InterPro" id="IPR011050">
    <property type="entry name" value="Pectin_lyase_fold/virulence"/>
</dbReference>
<evidence type="ECO:0000256" key="1">
    <source>
        <dbReference type="ARBA" id="ARBA00022729"/>
    </source>
</evidence>